<dbReference type="InterPro" id="IPR050297">
    <property type="entry name" value="LipidA_mod_glycosyltrf_83"/>
</dbReference>
<comment type="caution">
    <text evidence="10">The sequence shown here is derived from an EMBL/GenBank/DDBJ whole genome shotgun (WGS) entry which is preliminary data.</text>
</comment>
<protein>
    <recommendedName>
        <fullName evidence="9">Glycosyltransferase RgtA/B/C/D-like domain-containing protein</fullName>
    </recommendedName>
</protein>
<evidence type="ECO:0000256" key="4">
    <source>
        <dbReference type="ARBA" id="ARBA00022679"/>
    </source>
</evidence>
<dbReference type="GO" id="GO:0016763">
    <property type="term" value="F:pentosyltransferase activity"/>
    <property type="evidence" value="ECO:0007669"/>
    <property type="project" value="TreeGrafter"/>
</dbReference>
<keyword evidence="3" id="KW-0328">Glycosyltransferase</keyword>
<keyword evidence="2" id="KW-1003">Cell membrane</keyword>
<proteinExistence type="predicted"/>
<name>A0A2M8GNE6_9BACT</name>
<dbReference type="Pfam" id="PF13231">
    <property type="entry name" value="PMT_2"/>
    <property type="match status" value="1"/>
</dbReference>
<feature type="transmembrane region" description="Helical" evidence="8">
    <location>
        <begin position="66"/>
        <end position="87"/>
    </location>
</feature>
<evidence type="ECO:0000256" key="2">
    <source>
        <dbReference type="ARBA" id="ARBA00022475"/>
    </source>
</evidence>
<dbReference type="PANTHER" id="PTHR33908">
    <property type="entry name" value="MANNOSYLTRANSFERASE YKCB-RELATED"/>
    <property type="match status" value="1"/>
</dbReference>
<sequence>MNWPVLTIFIIFGLSRFLFLAKFPHFYDSPEYLRLSQEKNLATALQKSHESIHPVYLFLIQTSQKFFHSISFISAFFGLLGLIYFYYLVKRLFGKKTAFLSLIPLIFFPHFWLIQTNIMHESVDHFLLIVSLLFFDIFLENKKLVNLVFSLLFFLVAVVNFVGNLIWLPIFFGLFIFRRNKKYDFN</sequence>
<evidence type="ECO:0000313" key="10">
    <source>
        <dbReference type="EMBL" id="PJC82062.1"/>
    </source>
</evidence>
<accession>A0A2M8GNE6</accession>
<evidence type="ECO:0000256" key="1">
    <source>
        <dbReference type="ARBA" id="ARBA00004651"/>
    </source>
</evidence>
<evidence type="ECO:0000256" key="7">
    <source>
        <dbReference type="ARBA" id="ARBA00023136"/>
    </source>
</evidence>
<keyword evidence="6 8" id="KW-1133">Transmembrane helix</keyword>
<dbReference type="GO" id="GO:0005886">
    <property type="term" value="C:plasma membrane"/>
    <property type="evidence" value="ECO:0007669"/>
    <property type="project" value="UniProtKB-SubCell"/>
</dbReference>
<evidence type="ECO:0000313" key="11">
    <source>
        <dbReference type="Proteomes" id="UP000229370"/>
    </source>
</evidence>
<keyword evidence="4" id="KW-0808">Transferase</keyword>
<comment type="subcellular location">
    <subcellularLocation>
        <location evidence="1">Cell membrane</location>
        <topology evidence="1">Multi-pass membrane protein</topology>
    </subcellularLocation>
</comment>
<feature type="transmembrane region" description="Helical" evidence="8">
    <location>
        <begin position="99"/>
        <end position="116"/>
    </location>
</feature>
<evidence type="ECO:0000256" key="8">
    <source>
        <dbReference type="SAM" id="Phobius"/>
    </source>
</evidence>
<evidence type="ECO:0000259" key="9">
    <source>
        <dbReference type="Pfam" id="PF13231"/>
    </source>
</evidence>
<dbReference type="EMBL" id="PFQK01000030">
    <property type="protein sequence ID" value="PJC82062.1"/>
    <property type="molecule type" value="Genomic_DNA"/>
</dbReference>
<evidence type="ECO:0000256" key="3">
    <source>
        <dbReference type="ARBA" id="ARBA00022676"/>
    </source>
</evidence>
<keyword evidence="7 8" id="KW-0472">Membrane</keyword>
<dbReference type="PANTHER" id="PTHR33908:SF11">
    <property type="entry name" value="MEMBRANE PROTEIN"/>
    <property type="match status" value="1"/>
</dbReference>
<feature type="domain" description="Glycosyltransferase RgtA/B/C/D-like" evidence="9">
    <location>
        <begin position="59"/>
        <end position="159"/>
    </location>
</feature>
<feature type="transmembrane region" description="Helical" evidence="8">
    <location>
        <begin position="151"/>
        <end position="177"/>
    </location>
</feature>
<dbReference type="GO" id="GO:0009103">
    <property type="term" value="P:lipopolysaccharide biosynthetic process"/>
    <property type="evidence" value="ECO:0007669"/>
    <property type="project" value="UniProtKB-ARBA"/>
</dbReference>
<dbReference type="InterPro" id="IPR038731">
    <property type="entry name" value="RgtA/B/C-like"/>
</dbReference>
<organism evidence="10 11">
    <name type="scientific">Candidatus Roizmanbacteria bacterium CG_4_8_14_3_um_filter_36_10</name>
    <dbReference type="NCBI Taxonomy" id="1974834"/>
    <lineage>
        <taxon>Bacteria</taxon>
        <taxon>Candidatus Roizmaniibacteriota</taxon>
    </lineage>
</organism>
<dbReference type="Proteomes" id="UP000229370">
    <property type="component" value="Unassembled WGS sequence"/>
</dbReference>
<gene>
    <name evidence="10" type="ORF">CO007_01415</name>
</gene>
<keyword evidence="5 8" id="KW-0812">Transmembrane</keyword>
<dbReference type="AlphaFoldDB" id="A0A2M8GNE6"/>
<reference evidence="11" key="1">
    <citation type="submission" date="2017-09" db="EMBL/GenBank/DDBJ databases">
        <title>Depth-based differentiation of microbial function through sediment-hosted aquifers and enrichment of novel symbionts in the deep terrestrial subsurface.</title>
        <authorList>
            <person name="Probst A.J."/>
            <person name="Ladd B."/>
            <person name="Jarett J.K."/>
            <person name="Geller-Mcgrath D.E."/>
            <person name="Sieber C.M.K."/>
            <person name="Emerson J.B."/>
            <person name="Anantharaman K."/>
            <person name="Thomas B.C."/>
            <person name="Malmstrom R."/>
            <person name="Stieglmeier M."/>
            <person name="Klingl A."/>
            <person name="Woyke T."/>
            <person name="Ryan C.M."/>
            <person name="Banfield J.F."/>
        </authorList>
    </citation>
    <scope>NUCLEOTIDE SEQUENCE [LARGE SCALE GENOMIC DNA]</scope>
</reference>
<evidence type="ECO:0000256" key="5">
    <source>
        <dbReference type="ARBA" id="ARBA00022692"/>
    </source>
</evidence>
<evidence type="ECO:0000256" key="6">
    <source>
        <dbReference type="ARBA" id="ARBA00022989"/>
    </source>
</evidence>